<organism evidence="2">
    <name type="scientific">gut metagenome</name>
    <dbReference type="NCBI Taxonomy" id="749906"/>
    <lineage>
        <taxon>unclassified sequences</taxon>
        <taxon>metagenomes</taxon>
        <taxon>organismal metagenomes</taxon>
    </lineage>
</organism>
<feature type="non-terminal residue" evidence="2">
    <location>
        <position position="95"/>
    </location>
</feature>
<accession>J9FAD4</accession>
<sequence length="95" mass="10450">MEKYYEKRIPNGWLFLLLLLGLAGLGAGVLLDLRLANWIFDPTAKWAMIFAAVANAPAFWGIGAAGFMIIDLLRDKKMAILGWLLGFVMLAIGPI</sequence>
<gene>
    <name evidence="2" type="ORF">EVA_20027</name>
</gene>
<comment type="caution">
    <text evidence="2">The sequence shown here is derived from an EMBL/GenBank/DDBJ whole genome shotgun (WGS) entry which is preliminary data.</text>
</comment>
<keyword evidence="1" id="KW-1133">Transmembrane helix</keyword>
<feature type="transmembrane region" description="Helical" evidence="1">
    <location>
        <begin position="46"/>
        <end position="70"/>
    </location>
</feature>
<evidence type="ECO:0000256" key="1">
    <source>
        <dbReference type="SAM" id="Phobius"/>
    </source>
</evidence>
<name>J9FAD4_9ZZZZ</name>
<evidence type="ECO:0000313" key="2">
    <source>
        <dbReference type="EMBL" id="EJW91866.1"/>
    </source>
</evidence>
<keyword evidence="1" id="KW-0472">Membrane</keyword>
<proteinExistence type="predicted"/>
<dbReference type="EMBL" id="AMCI01007896">
    <property type="protein sequence ID" value="EJW91866.1"/>
    <property type="molecule type" value="Genomic_DNA"/>
</dbReference>
<keyword evidence="1" id="KW-0812">Transmembrane</keyword>
<feature type="transmembrane region" description="Helical" evidence="1">
    <location>
        <begin position="12"/>
        <end position="31"/>
    </location>
</feature>
<reference evidence="2" key="1">
    <citation type="journal article" date="2012" name="PLoS ONE">
        <title>Gene sets for utilization of primary and secondary nutrition supplies in the distal gut of endangered iberian lynx.</title>
        <authorList>
            <person name="Alcaide M."/>
            <person name="Messina E."/>
            <person name="Richter M."/>
            <person name="Bargiela R."/>
            <person name="Peplies J."/>
            <person name="Huws S.A."/>
            <person name="Newbold C.J."/>
            <person name="Golyshin P.N."/>
            <person name="Simon M.A."/>
            <person name="Lopez G."/>
            <person name="Yakimov M.M."/>
            <person name="Ferrer M."/>
        </authorList>
    </citation>
    <scope>NUCLEOTIDE SEQUENCE</scope>
</reference>
<dbReference type="AlphaFoldDB" id="J9FAD4"/>
<protein>
    <submittedName>
        <fullName evidence="2">Membrane protein</fullName>
    </submittedName>
</protein>